<reference evidence="1" key="7">
    <citation type="journal article" date="2005" name="Science">
        <title>The Transcriptional Landscape of the Mammalian Genome.</title>
        <authorList>
            <consortium name="The FANTOM Consortium"/>
            <consortium name="Riken Genome Exploration Research Group and Genome Science Group (Genome Network Project Core Group)"/>
        </authorList>
    </citation>
    <scope>NUCLEOTIDE SEQUENCE</scope>
    <source>
        <strain evidence="1">C57BL/6J</strain>
        <tissue evidence="1">Testis</tissue>
    </source>
</reference>
<dbReference type="AGR" id="MGI:1095412"/>
<dbReference type="EMBL" id="AK161806">
    <property type="protein sequence ID" value="BAE36583.1"/>
    <property type="molecule type" value="mRNA"/>
</dbReference>
<evidence type="ECO:0000313" key="1">
    <source>
        <dbReference type="EMBL" id="BAE36583.1"/>
    </source>
</evidence>
<dbReference type="MGI" id="MGI:1095412">
    <property type="gene designation" value="Unc5c"/>
</dbReference>
<name>Q3TSU2_MOUSE</name>
<reference evidence="1" key="8">
    <citation type="journal article" date="2005" name="Science">
        <title>Antisense Transcription in the Mammalian Transcriptome.</title>
        <authorList>
            <consortium name="RIKEN Genome Exploration Research Group and Genome Science Group (Genome Network Project Core Group) and the FANTOM Consortium"/>
        </authorList>
    </citation>
    <scope>NUCLEOTIDE SEQUENCE</scope>
    <source>
        <strain evidence="1">C57BL/6J</strain>
        <tissue evidence="1">Testis</tissue>
    </source>
</reference>
<evidence type="ECO:0000313" key="2">
    <source>
        <dbReference type="MGI" id="MGI:1095412"/>
    </source>
</evidence>
<reference evidence="1" key="3">
    <citation type="journal article" date="2000" name="Genome Res.">
        <title>RIKEN integrated sequence analysis (RISA) system--384-format sequencing pipeline with 384 multicapillary sequencer.</title>
        <authorList>
            <person name="Shibata K."/>
            <person name="Itoh M."/>
            <person name="Aizawa K."/>
            <person name="Nagaoka S."/>
            <person name="Sasaki N."/>
            <person name="Carninci P."/>
            <person name="Konno H."/>
            <person name="Akiyama J."/>
            <person name="Nishi K."/>
            <person name="Kitsunai T."/>
            <person name="Tashiro H."/>
            <person name="Itoh M."/>
            <person name="Sumi N."/>
            <person name="Ishii Y."/>
            <person name="Nakamura S."/>
            <person name="Hazama M."/>
            <person name="Nishine T."/>
            <person name="Harada A."/>
            <person name="Yamamoto R."/>
            <person name="Matsumoto H."/>
            <person name="Sakaguchi S."/>
            <person name="Ikegami T."/>
            <person name="Kashiwagi K."/>
            <person name="Fujiwake S."/>
            <person name="Inoue K."/>
            <person name="Togawa Y."/>
            <person name="Izawa M."/>
            <person name="Ohara E."/>
            <person name="Watahiki M."/>
            <person name="Yoneda Y."/>
            <person name="Ishikawa T."/>
            <person name="Ozawa K."/>
            <person name="Tanaka T."/>
            <person name="Matsuura S."/>
            <person name="Kawai J."/>
            <person name="Okazaki Y."/>
            <person name="Muramatsu M."/>
            <person name="Inoue Y."/>
            <person name="Kira A."/>
            <person name="Hayashizaki Y."/>
        </authorList>
    </citation>
    <scope>NUCLEOTIDE SEQUENCE</scope>
    <source>
        <strain evidence="1">C57BL/6J</strain>
        <tissue evidence="1">Testis</tissue>
    </source>
</reference>
<reference evidence="1" key="4">
    <citation type="journal article" date="2001" name="Nature">
        <title>Functional annotation of a full-length mouse cDNA collection.</title>
        <authorList>
            <consortium name="The RIKEN Genome Exploration Research Group Phase II Team and the FANTOM Consortium"/>
        </authorList>
    </citation>
    <scope>NUCLEOTIDE SEQUENCE</scope>
    <source>
        <strain evidence="1">C57BL/6J</strain>
        <tissue evidence="1">Testis</tissue>
    </source>
</reference>
<reference evidence="1" key="5">
    <citation type="journal article" date="2002" name="Nature">
        <title>Analysis of the mouse transcriptome based on functional annotation of 60,770 full-length cDNAs.</title>
        <authorList>
            <consortium name="The FANTOM Consortium and the RIKEN Genome Exploration Research Group Phase I and II Team"/>
        </authorList>
    </citation>
    <scope>NUCLEOTIDE SEQUENCE</scope>
    <source>
        <strain evidence="1">C57BL/6J</strain>
        <tissue evidence="1">Testis</tissue>
    </source>
</reference>
<proteinExistence type="evidence at transcript level"/>
<accession>Q3TSU2</accession>
<dbReference type="AlphaFoldDB" id="Q3TSU2"/>
<reference evidence="1" key="1">
    <citation type="journal article" date="1999" name="Methods Enzymol.">
        <title>High-efficiency full-length cDNA cloning.</title>
        <authorList>
            <person name="Carninci P."/>
            <person name="Hayashizaki Y."/>
        </authorList>
    </citation>
    <scope>NUCLEOTIDE SEQUENCE</scope>
    <source>
        <strain evidence="1">C57BL/6J</strain>
        <tissue evidence="1">Testis</tissue>
    </source>
</reference>
<sequence length="168" mass="19371">MLSCKEPVIFLRALKKKTHIHERTIPAFCFKKKKKKKKGRSSWVTLLLSSLDQFNFRSIRLKFYALSVFLFLAKQHDLGFSDMEHFFLPLLWNSVLLYLLCNSFPNDPQWLRSALQHSAHPHRLAVWLRCTGFGCASFLSLVASPNLPAVPLVCKLPAFTLVSQHVQM</sequence>
<organism evidence="1">
    <name type="scientific">Mus musculus</name>
    <name type="common">Mouse</name>
    <dbReference type="NCBI Taxonomy" id="10090"/>
    <lineage>
        <taxon>Eukaryota</taxon>
        <taxon>Metazoa</taxon>
        <taxon>Chordata</taxon>
        <taxon>Craniata</taxon>
        <taxon>Vertebrata</taxon>
        <taxon>Euteleostomi</taxon>
        <taxon>Mammalia</taxon>
        <taxon>Eutheria</taxon>
        <taxon>Euarchontoglires</taxon>
        <taxon>Glires</taxon>
        <taxon>Rodentia</taxon>
        <taxon>Myomorpha</taxon>
        <taxon>Muroidea</taxon>
        <taxon>Muridae</taxon>
        <taxon>Murinae</taxon>
        <taxon>Mus</taxon>
        <taxon>Mus</taxon>
    </lineage>
</organism>
<reference evidence="1" key="6">
    <citation type="submission" date="2004-04" db="EMBL/GenBank/DDBJ databases">
        <authorList>
            <person name="Arakawa T."/>
            <person name="Carninci P."/>
            <person name="Fukuda S."/>
            <person name="Hashizume W."/>
            <person name="Hayashida K."/>
            <person name="Hori F."/>
            <person name="Iida J."/>
            <person name="Imamura K."/>
            <person name="Imotani K."/>
            <person name="Itoh M."/>
            <person name="Kanagawa S."/>
            <person name="Kawai J."/>
            <person name="Kojima M."/>
            <person name="Konno H."/>
            <person name="Murata M."/>
            <person name="Nakamura M."/>
            <person name="Ninomiya N."/>
            <person name="Nishiyori H."/>
            <person name="Nomura K."/>
            <person name="Ohno M."/>
            <person name="Sakazume N."/>
            <person name="Sano H."/>
            <person name="Sasaki D."/>
            <person name="Shibata K."/>
            <person name="Shiraki T."/>
            <person name="Tagami M."/>
            <person name="Tagami Y."/>
            <person name="Waki K."/>
            <person name="Watahiki A."/>
            <person name="Muramatsu M."/>
            <person name="Hayashizaki Y."/>
        </authorList>
    </citation>
    <scope>NUCLEOTIDE SEQUENCE</scope>
    <source>
        <strain evidence="1">C57BL/6J</strain>
        <tissue evidence="1">Testis</tissue>
    </source>
</reference>
<protein>
    <submittedName>
        <fullName evidence="1">Uncharacterized protein</fullName>
    </submittedName>
</protein>
<reference evidence="1" key="2">
    <citation type="journal article" date="2000" name="Genome Res.">
        <title>Normalization and subtraction of cap-trapper-selected cDNAs to prepare full-length cDNA libraries for rapid discovery of new genes.</title>
        <authorList>
            <person name="Carninci P."/>
            <person name="Shibata Y."/>
            <person name="Hayatsu N."/>
            <person name="Sugahara Y."/>
            <person name="Shibata K."/>
            <person name="Itoh M."/>
            <person name="Konno H."/>
            <person name="Okazaki Y."/>
            <person name="Muramatsu M."/>
            <person name="Hayashizaki Y."/>
        </authorList>
    </citation>
    <scope>NUCLEOTIDE SEQUENCE</scope>
    <source>
        <strain evidence="1">C57BL/6J</strain>
        <tissue evidence="1">Testis</tissue>
    </source>
</reference>
<gene>
    <name evidence="2" type="primary">Unc5c</name>
</gene>